<dbReference type="OrthoDB" id="6260153at2759"/>
<protein>
    <submittedName>
        <fullName evidence="1">Uncharacterized protein</fullName>
    </submittedName>
</protein>
<keyword evidence="2" id="KW-1185">Reference proteome</keyword>
<evidence type="ECO:0000313" key="1">
    <source>
        <dbReference type="EMBL" id="KII62669.1"/>
    </source>
</evidence>
<gene>
    <name evidence="1" type="ORF">RF11_03469</name>
</gene>
<accession>A0A0C2ME69</accession>
<dbReference type="PANTHER" id="PTHR45913:SF19">
    <property type="entry name" value="LOW QUALITY PROTEIN: ZINC FINGER BED DOMAIN-CONTAINING PROTEIN 5-LIKE"/>
    <property type="match status" value="1"/>
</dbReference>
<organism evidence="1 2">
    <name type="scientific">Thelohanellus kitauei</name>
    <name type="common">Myxosporean</name>
    <dbReference type="NCBI Taxonomy" id="669202"/>
    <lineage>
        <taxon>Eukaryota</taxon>
        <taxon>Metazoa</taxon>
        <taxon>Cnidaria</taxon>
        <taxon>Myxozoa</taxon>
        <taxon>Myxosporea</taxon>
        <taxon>Bivalvulida</taxon>
        <taxon>Platysporina</taxon>
        <taxon>Myxobolidae</taxon>
        <taxon>Thelohanellus</taxon>
    </lineage>
</organism>
<dbReference type="EMBL" id="JWZT01004899">
    <property type="protein sequence ID" value="KII62669.1"/>
    <property type="molecule type" value="Genomic_DNA"/>
</dbReference>
<comment type="caution">
    <text evidence="1">The sequence shown here is derived from an EMBL/GenBank/DDBJ whole genome shotgun (WGS) entry which is preliminary data.</text>
</comment>
<dbReference type="PANTHER" id="PTHR45913">
    <property type="entry name" value="EPM2A-INTERACTING PROTEIN 1"/>
    <property type="match status" value="1"/>
</dbReference>
<evidence type="ECO:0000313" key="2">
    <source>
        <dbReference type="Proteomes" id="UP000031668"/>
    </source>
</evidence>
<dbReference type="AlphaFoldDB" id="A0A0C2ME69"/>
<sequence>MATGIDEDLADGFSACITTVNFKKARPLNHLLFENKYPEIEAEHKHLFLHTEVRWLLCGRYMFHVNELRKELIIFLNQHNESMEHLFTDGTWVARPAYIADIFNILNGLNLSLQGSD</sequence>
<proteinExistence type="predicted"/>
<dbReference type="Proteomes" id="UP000031668">
    <property type="component" value="Unassembled WGS sequence"/>
</dbReference>
<reference evidence="1 2" key="1">
    <citation type="journal article" date="2014" name="Genome Biol. Evol.">
        <title>The genome of the myxosporean Thelohanellus kitauei shows adaptations to nutrient acquisition within its fish host.</title>
        <authorList>
            <person name="Yang Y."/>
            <person name="Xiong J."/>
            <person name="Zhou Z."/>
            <person name="Huo F."/>
            <person name="Miao W."/>
            <person name="Ran C."/>
            <person name="Liu Y."/>
            <person name="Zhang J."/>
            <person name="Feng J."/>
            <person name="Wang M."/>
            <person name="Wang M."/>
            <person name="Wang L."/>
            <person name="Yao B."/>
        </authorList>
    </citation>
    <scope>NUCLEOTIDE SEQUENCE [LARGE SCALE GENOMIC DNA]</scope>
    <source>
        <strain evidence="1">Wuqing</strain>
    </source>
</reference>
<dbReference type="OMA" id="HTEALWL"/>
<name>A0A0C2ME69_THEKT</name>